<keyword evidence="2" id="KW-1185">Reference proteome</keyword>
<dbReference type="EMBL" id="ML992693">
    <property type="protein sequence ID" value="KAF2208490.1"/>
    <property type="molecule type" value="Genomic_DNA"/>
</dbReference>
<dbReference type="Proteomes" id="UP000799539">
    <property type="component" value="Unassembled WGS sequence"/>
</dbReference>
<reference evidence="1" key="1">
    <citation type="journal article" date="2020" name="Stud. Mycol.">
        <title>101 Dothideomycetes genomes: a test case for predicting lifestyles and emergence of pathogens.</title>
        <authorList>
            <person name="Haridas S."/>
            <person name="Albert R."/>
            <person name="Binder M."/>
            <person name="Bloem J."/>
            <person name="Labutti K."/>
            <person name="Salamov A."/>
            <person name="Andreopoulos B."/>
            <person name="Baker S."/>
            <person name="Barry K."/>
            <person name="Bills G."/>
            <person name="Bluhm B."/>
            <person name="Cannon C."/>
            <person name="Castanera R."/>
            <person name="Culley D."/>
            <person name="Daum C."/>
            <person name="Ezra D."/>
            <person name="Gonzalez J."/>
            <person name="Henrissat B."/>
            <person name="Kuo A."/>
            <person name="Liang C."/>
            <person name="Lipzen A."/>
            <person name="Lutzoni F."/>
            <person name="Magnuson J."/>
            <person name="Mondo S."/>
            <person name="Nolan M."/>
            <person name="Ohm R."/>
            <person name="Pangilinan J."/>
            <person name="Park H.-J."/>
            <person name="Ramirez L."/>
            <person name="Alfaro M."/>
            <person name="Sun H."/>
            <person name="Tritt A."/>
            <person name="Yoshinaga Y."/>
            <person name="Zwiers L.-H."/>
            <person name="Turgeon B."/>
            <person name="Goodwin S."/>
            <person name="Spatafora J."/>
            <person name="Crous P."/>
            <person name="Grigoriev I."/>
        </authorList>
    </citation>
    <scope>NUCLEOTIDE SEQUENCE</scope>
    <source>
        <strain evidence="1">SCOH1-5</strain>
    </source>
</reference>
<sequence length="164" mass="18234">MLRSIHIQIITPGGTDYRSSEEARFVFESPPREQVYDNDLEALENEVKAVVDAGRSPDGSEIIGNKTLATYEENSPTRDLPGIIHGYSKATPTIRVGVLQQPFPPTPWCGRRQPSSVRQSSTNVKYCSTTRQPPIEVRGLQKLPPSLFEYPCGAQDAPLKSFFL</sequence>
<protein>
    <submittedName>
        <fullName evidence="1">Uncharacterized protein</fullName>
    </submittedName>
</protein>
<proteinExistence type="predicted"/>
<gene>
    <name evidence="1" type="ORF">CERZMDRAFT_101240</name>
</gene>
<evidence type="ECO:0000313" key="2">
    <source>
        <dbReference type="Proteomes" id="UP000799539"/>
    </source>
</evidence>
<evidence type="ECO:0000313" key="1">
    <source>
        <dbReference type="EMBL" id="KAF2208490.1"/>
    </source>
</evidence>
<accession>A0A6A6F5J1</accession>
<dbReference type="AlphaFoldDB" id="A0A6A6F5J1"/>
<name>A0A6A6F5J1_9PEZI</name>
<organism evidence="1 2">
    <name type="scientific">Cercospora zeae-maydis SCOH1-5</name>
    <dbReference type="NCBI Taxonomy" id="717836"/>
    <lineage>
        <taxon>Eukaryota</taxon>
        <taxon>Fungi</taxon>
        <taxon>Dikarya</taxon>
        <taxon>Ascomycota</taxon>
        <taxon>Pezizomycotina</taxon>
        <taxon>Dothideomycetes</taxon>
        <taxon>Dothideomycetidae</taxon>
        <taxon>Mycosphaerellales</taxon>
        <taxon>Mycosphaerellaceae</taxon>
        <taxon>Cercospora</taxon>
    </lineage>
</organism>